<keyword evidence="3" id="KW-1185">Reference proteome</keyword>
<evidence type="ECO:0000313" key="3">
    <source>
        <dbReference type="Proteomes" id="UP000318053"/>
    </source>
</evidence>
<gene>
    <name evidence="2" type="ORF">CA85_03590</name>
</gene>
<keyword evidence="1" id="KW-0472">Membrane</keyword>
<keyword evidence="1" id="KW-0812">Transmembrane</keyword>
<evidence type="ECO:0000313" key="2">
    <source>
        <dbReference type="EMBL" id="TWT75071.1"/>
    </source>
</evidence>
<proteinExistence type="predicted"/>
<dbReference type="GO" id="GO:0019867">
    <property type="term" value="C:outer membrane"/>
    <property type="evidence" value="ECO:0007669"/>
    <property type="project" value="InterPro"/>
</dbReference>
<reference evidence="2 3" key="1">
    <citation type="submission" date="2019-02" db="EMBL/GenBank/DDBJ databases">
        <title>Deep-cultivation of Planctomycetes and their phenomic and genomic characterization uncovers novel biology.</title>
        <authorList>
            <person name="Wiegand S."/>
            <person name="Jogler M."/>
            <person name="Boedeker C."/>
            <person name="Pinto D."/>
            <person name="Vollmers J."/>
            <person name="Rivas-Marin E."/>
            <person name="Kohn T."/>
            <person name="Peeters S.H."/>
            <person name="Heuer A."/>
            <person name="Rast P."/>
            <person name="Oberbeckmann S."/>
            <person name="Bunk B."/>
            <person name="Jeske O."/>
            <person name="Meyerdierks A."/>
            <person name="Storesund J.E."/>
            <person name="Kallscheuer N."/>
            <person name="Luecker S."/>
            <person name="Lage O.M."/>
            <person name="Pohl T."/>
            <person name="Merkel B.J."/>
            <person name="Hornburger P."/>
            <person name="Mueller R.-W."/>
            <person name="Bruemmer F."/>
            <person name="Labrenz M."/>
            <person name="Spormann A.M."/>
            <person name="Op Den Camp H."/>
            <person name="Overmann J."/>
            <person name="Amann R."/>
            <person name="Jetten M.S.M."/>
            <person name="Mascher T."/>
            <person name="Medema M.H."/>
            <person name="Devos D.P."/>
            <person name="Kaster A.-K."/>
            <person name="Ovreas L."/>
            <person name="Rohde M."/>
            <person name="Galperin M.Y."/>
            <person name="Jogler C."/>
        </authorList>
    </citation>
    <scope>NUCLEOTIDE SEQUENCE [LARGE SCALE GENOMIC DNA]</scope>
    <source>
        <strain evidence="2 3">CA85</strain>
    </source>
</reference>
<protein>
    <recommendedName>
        <fullName evidence="4">Lipopolysaccharide-assembly</fullName>
    </recommendedName>
</protein>
<dbReference type="GO" id="GO:0043165">
    <property type="term" value="P:Gram-negative-bacterium-type cell outer membrane assembly"/>
    <property type="evidence" value="ECO:0007669"/>
    <property type="project" value="InterPro"/>
</dbReference>
<dbReference type="Pfam" id="PF04390">
    <property type="entry name" value="LptE"/>
    <property type="match status" value="1"/>
</dbReference>
<name>A0A5C5YJK0_9BACT</name>
<dbReference type="Proteomes" id="UP000318053">
    <property type="component" value="Unassembled WGS sequence"/>
</dbReference>
<organism evidence="2 3">
    <name type="scientific">Allorhodopirellula solitaria</name>
    <dbReference type="NCBI Taxonomy" id="2527987"/>
    <lineage>
        <taxon>Bacteria</taxon>
        <taxon>Pseudomonadati</taxon>
        <taxon>Planctomycetota</taxon>
        <taxon>Planctomycetia</taxon>
        <taxon>Pirellulales</taxon>
        <taxon>Pirellulaceae</taxon>
        <taxon>Allorhodopirellula</taxon>
    </lineage>
</organism>
<dbReference type="AlphaFoldDB" id="A0A5C5YJK0"/>
<keyword evidence="1" id="KW-1133">Transmembrane helix</keyword>
<evidence type="ECO:0000256" key="1">
    <source>
        <dbReference type="SAM" id="Phobius"/>
    </source>
</evidence>
<feature type="transmembrane region" description="Helical" evidence="1">
    <location>
        <begin position="21"/>
        <end position="43"/>
    </location>
</feature>
<dbReference type="InterPro" id="IPR007485">
    <property type="entry name" value="LPS_assembly_LptE"/>
</dbReference>
<evidence type="ECO:0008006" key="4">
    <source>
        <dbReference type="Google" id="ProtNLM"/>
    </source>
</evidence>
<sequence>MEHYNRNDRLRALQMTRDCRSIRLTICVAISLVAVVGCAPYRLGNAALFPTGIRTVHVPVVRNATVRHNIGLQLTEALIREIELRTPYKVTADPSADTILKCEMISESKTVLSETNEDYPRALDGGVQVRASWSDRQGRLLFNNSVIPTDDLAIIFTQDERLVPEAGQSVDTAMQQAIEDLAGRIVSQMETRW</sequence>
<comment type="caution">
    <text evidence="2">The sequence shown here is derived from an EMBL/GenBank/DDBJ whole genome shotgun (WGS) entry which is preliminary data.</text>
</comment>
<accession>A0A5C5YJK0</accession>
<dbReference type="EMBL" id="SJPK01000001">
    <property type="protein sequence ID" value="TWT75071.1"/>
    <property type="molecule type" value="Genomic_DNA"/>
</dbReference>